<dbReference type="PRINTS" id="PR00038">
    <property type="entry name" value="HTHLUXR"/>
</dbReference>
<evidence type="ECO:0000256" key="3">
    <source>
        <dbReference type="ARBA" id="ARBA00023163"/>
    </source>
</evidence>
<dbReference type="PANTHER" id="PTHR43214">
    <property type="entry name" value="TWO-COMPONENT RESPONSE REGULATOR"/>
    <property type="match status" value="1"/>
</dbReference>
<gene>
    <name evidence="5" type="ORF">BLA60_35800</name>
</gene>
<dbReference type="InterPro" id="IPR039420">
    <property type="entry name" value="WalR-like"/>
</dbReference>
<dbReference type="PANTHER" id="PTHR43214:SF24">
    <property type="entry name" value="TRANSCRIPTIONAL REGULATORY PROTEIN NARL-RELATED"/>
    <property type="match status" value="1"/>
</dbReference>
<dbReference type="PROSITE" id="PS00622">
    <property type="entry name" value="HTH_LUXR_1"/>
    <property type="match status" value="1"/>
</dbReference>
<dbReference type="AlphaFoldDB" id="A0A7Z0WGC9"/>
<keyword evidence="2" id="KW-0238">DNA-binding</keyword>
<feature type="domain" description="HTH luxR-type" evidence="4">
    <location>
        <begin position="135"/>
        <end position="200"/>
    </location>
</feature>
<dbReference type="GO" id="GO:0006355">
    <property type="term" value="P:regulation of DNA-templated transcription"/>
    <property type="evidence" value="ECO:0007669"/>
    <property type="project" value="InterPro"/>
</dbReference>
<dbReference type="Pfam" id="PF00196">
    <property type="entry name" value="GerE"/>
    <property type="match status" value="1"/>
</dbReference>
<evidence type="ECO:0000313" key="6">
    <source>
        <dbReference type="Proteomes" id="UP000185696"/>
    </source>
</evidence>
<dbReference type="InterPro" id="IPR036388">
    <property type="entry name" value="WH-like_DNA-bd_sf"/>
</dbReference>
<name>A0A7Z0WGC9_9PSEU</name>
<dbReference type="PROSITE" id="PS50043">
    <property type="entry name" value="HTH_LUXR_2"/>
    <property type="match status" value="1"/>
</dbReference>
<proteinExistence type="predicted"/>
<keyword evidence="3" id="KW-0804">Transcription</keyword>
<keyword evidence="6" id="KW-1185">Reference proteome</keyword>
<sequence length="202" mass="21216">MNTVVRATDPLLRAGAQAFLRSRPGIRLLPATDTGRADVLVLVEPRVTQAHLGALDADGQARHSVLVTDDLPTSGLLRAVHRGVVAVLGLTGCTGVDLVRAVLSAGDGTANFPARLQGELVAQLARVREQVLPAHGLTVFGLTQRETDVLALIAEGFDTTEIAAKLSYSVRTVKAVLSSLMARHGLRHRAHAVAFAVRAGAC</sequence>
<evidence type="ECO:0000313" key="5">
    <source>
        <dbReference type="EMBL" id="OLF05649.1"/>
    </source>
</evidence>
<reference evidence="5 6" key="1">
    <citation type="submission" date="2016-12" db="EMBL/GenBank/DDBJ databases">
        <title>The draft genome sequence of Actinophytocola xinjiangensis.</title>
        <authorList>
            <person name="Wang W."/>
            <person name="Yuan L."/>
        </authorList>
    </citation>
    <scope>NUCLEOTIDE SEQUENCE [LARGE SCALE GENOMIC DNA]</scope>
    <source>
        <strain evidence="5 6">CGMCC 4.4663</strain>
    </source>
</reference>
<dbReference type="Gene3D" id="1.10.10.10">
    <property type="entry name" value="Winged helix-like DNA-binding domain superfamily/Winged helix DNA-binding domain"/>
    <property type="match status" value="1"/>
</dbReference>
<accession>A0A7Z0WGC9</accession>
<dbReference type="GO" id="GO:0003677">
    <property type="term" value="F:DNA binding"/>
    <property type="evidence" value="ECO:0007669"/>
    <property type="project" value="UniProtKB-KW"/>
</dbReference>
<evidence type="ECO:0000256" key="2">
    <source>
        <dbReference type="ARBA" id="ARBA00023125"/>
    </source>
</evidence>
<dbReference type="CDD" id="cd06170">
    <property type="entry name" value="LuxR_C_like"/>
    <property type="match status" value="1"/>
</dbReference>
<dbReference type="InterPro" id="IPR016032">
    <property type="entry name" value="Sig_transdc_resp-reg_C-effctor"/>
</dbReference>
<dbReference type="SMART" id="SM00421">
    <property type="entry name" value="HTH_LUXR"/>
    <property type="match status" value="1"/>
</dbReference>
<dbReference type="InterPro" id="IPR000792">
    <property type="entry name" value="Tscrpt_reg_LuxR_C"/>
</dbReference>
<dbReference type="Proteomes" id="UP000185696">
    <property type="component" value="Unassembled WGS sequence"/>
</dbReference>
<protein>
    <recommendedName>
        <fullName evidence="4">HTH luxR-type domain-containing protein</fullName>
    </recommendedName>
</protein>
<comment type="caution">
    <text evidence="5">The sequence shown here is derived from an EMBL/GenBank/DDBJ whole genome shotgun (WGS) entry which is preliminary data.</text>
</comment>
<dbReference type="SUPFAM" id="SSF46894">
    <property type="entry name" value="C-terminal effector domain of the bipartite response regulators"/>
    <property type="match status" value="1"/>
</dbReference>
<dbReference type="EMBL" id="MSIF01000027">
    <property type="protein sequence ID" value="OLF05649.1"/>
    <property type="molecule type" value="Genomic_DNA"/>
</dbReference>
<organism evidence="5 6">
    <name type="scientific">Actinophytocola xinjiangensis</name>
    <dbReference type="NCBI Taxonomy" id="485602"/>
    <lineage>
        <taxon>Bacteria</taxon>
        <taxon>Bacillati</taxon>
        <taxon>Actinomycetota</taxon>
        <taxon>Actinomycetes</taxon>
        <taxon>Pseudonocardiales</taxon>
        <taxon>Pseudonocardiaceae</taxon>
    </lineage>
</organism>
<keyword evidence="1" id="KW-0805">Transcription regulation</keyword>
<evidence type="ECO:0000256" key="1">
    <source>
        <dbReference type="ARBA" id="ARBA00023015"/>
    </source>
</evidence>
<evidence type="ECO:0000259" key="4">
    <source>
        <dbReference type="PROSITE" id="PS50043"/>
    </source>
</evidence>